<dbReference type="SUPFAM" id="SSF82171">
    <property type="entry name" value="DPP6 N-terminal domain-like"/>
    <property type="match status" value="1"/>
</dbReference>
<reference evidence="4" key="1">
    <citation type="journal article" date="2020" name="Stud. Mycol.">
        <title>101 Dothideomycetes genomes: a test case for predicting lifestyles and emergence of pathogens.</title>
        <authorList>
            <person name="Haridas S."/>
            <person name="Albert R."/>
            <person name="Binder M."/>
            <person name="Bloem J."/>
            <person name="Labutti K."/>
            <person name="Salamov A."/>
            <person name="Andreopoulos B."/>
            <person name="Baker S."/>
            <person name="Barry K."/>
            <person name="Bills G."/>
            <person name="Bluhm B."/>
            <person name="Cannon C."/>
            <person name="Castanera R."/>
            <person name="Culley D."/>
            <person name="Daum C."/>
            <person name="Ezra D."/>
            <person name="Gonzalez J."/>
            <person name="Henrissat B."/>
            <person name="Kuo A."/>
            <person name="Liang C."/>
            <person name="Lipzen A."/>
            <person name="Lutzoni F."/>
            <person name="Magnuson J."/>
            <person name="Mondo S."/>
            <person name="Nolan M."/>
            <person name="Ohm R."/>
            <person name="Pangilinan J."/>
            <person name="Park H.-J."/>
            <person name="Ramirez L."/>
            <person name="Alfaro M."/>
            <person name="Sun H."/>
            <person name="Tritt A."/>
            <person name="Yoshinaga Y."/>
            <person name="Zwiers L.-H."/>
            <person name="Turgeon B."/>
            <person name="Goodwin S."/>
            <person name="Spatafora J."/>
            <person name="Crous P."/>
            <person name="Grigoriev I."/>
        </authorList>
    </citation>
    <scope>NUCLEOTIDE SEQUENCE</scope>
    <source>
        <strain evidence="4">CBS 133067</strain>
    </source>
</reference>
<protein>
    <recommendedName>
        <fullName evidence="2">Prolyl endopeptidase</fullName>
        <ecNumber evidence="2">3.4.21.-</ecNumber>
    </recommendedName>
</protein>
<comment type="caution">
    <text evidence="4">The sequence shown here is derived from an EMBL/GenBank/DDBJ whole genome shotgun (WGS) entry which is preliminary data.</text>
</comment>
<evidence type="ECO:0000259" key="3">
    <source>
        <dbReference type="Pfam" id="PF00326"/>
    </source>
</evidence>
<gene>
    <name evidence="4" type="ORF">NA57DRAFT_80623</name>
</gene>
<dbReference type="OrthoDB" id="43744at2759"/>
<dbReference type="PRINTS" id="PR00862">
    <property type="entry name" value="PROLIGOPTASE"/>
</dbReference>
<dbReference type="InterPro" id="IPR002470">
    <property type="entry name" value="Peptidase_S9A"/>
</dbReference>
<feature type="domain" description="Peptidase S9 prolyl oligopeptidase catalytic" evidence="3">
    <location>
        <begin position="442"/>
        <end position="648"/>
    </location>
</feature>
<dbReference type="GO" id="GO:0006508">
    <property type="term" value="P:proteolysis"/>
    <property type="evidence" value="ECO:0007669"/>
    <property type="project" value="UniProtKB-KW"/>
</dbReference>
<comment type="similarity">
    <text evidence="1 2">Belongs to the peptidase S9A family.</text>
</comment>
<dbReference type="Pfam" id="PF00326">
    <property type="entry name" value="Peptidase_S9"/>
    <property type="match status" value="1"/>
</dbReference>
<dbReference type="Proteomes" id="UP000799772">
    <property type="component" value="Unassembled WGS sequence"/>
</dbReference>
<sequence>MDDKPKVAPYGKWESPITAELLSGQSIRFQGLQANNSTRKIYITESRPSEGGRSCIEEHTDGKVRDLLPPQYSAASKVHEYGGAAVTIRPDGKLIFQDARTSGVFLLDQETADIAPIIQAKASFRYADFSINPTAPQWILAVGEDHSTDPIENLVVAINSDTGEVFKVRRGADFYQDPQFSPDGTRICWIEWNHPHMPWRETVLFTADWKAPTIENAIQHTKEGGVESICQPRWGFDGALFFASDRTGYWQLYRLSPGAREPQYIHLEGLEDGDFGSRQGYLGVTTFIALSATKLLATFNKNGTSHLMLVDANTEKHQELPLGLVAIEAEAIRRMSDTEFIIRGSTLTEPDAIYLVDIGDPENKRLIKRSADTQIPRLSISEAQHINFPRTVGEYREGSANAFFIPPKNPNFQGPAGAKPPLIMYMHGGPIAHITPGLALSRQYWTSRGFAYVCVNHAGSTGYGRAYRDELYGSWGILDVNDAVSCVSYLVSEGLIDPKRVGIVGESAGGYAVLQALTTHPDVWAGGVSLYGVSDLKGLITGTHKFESHFVQELVLQKDMTEEEQEQVYKARSARFHADKIKAPLLLLQGDADTVVPEEQTRVMEDVMKKQGRKVKVVIFEGEGHGFRKKESIALAIKMEEEWWEETLLLSAQ</sequence>
<dbReference type="PANTHER" id="PTHR43056">
    <property type="entry name" value="PEPTIDASE S9 PROLYL OLIGOPEPTIDASE"/>
    <property type="match status" value="1"/>
</dbReference>
<accession>A0A9P4I788</accession>
<dbReference type="GO" id="GO:0004252">
    <property type="term" value="F:serine-type endopeptidase activity"/>
    <property type="evidence" value="ECO:0007669"/>
    <property type="project" value="UniProtKB-UniRule"/>
</dbReference>
<dbReference type="PANTHER" id="PTHR43056:SF5">
    <property type="entry name" value="PEPTIDASE S9 PROLYL OLIGOPEPTIDASE CATALYTIC DOMAIN-CONTAINING PROTEIN"/>
    <property type="match status" value="1"/>
</dbReference>
<dbReference type="InterPro" id="IPR001375">
    <property type="entry name" value="Peptidase_S9_cat"/>
</dbReference>
<evidence type="ECO:0000313" key="4">
    <source>
        <dbReference type="EMBL" id="KAF2094208.1"/>
    </source>
</evidence>
<name>A0A9P4I788_9PEZI</name>
<dbReference type="EC" id="3.4.21.-" evidence="2"/>
<dbReference type="InterPro" id="IPR011042">
    <property type="entry name" value="6-blade_b-propeller_TolB-like"/>
</dbReference>
<dbReference type="EMBL" id="ML978135">
    <property type="protein sequence ID" value="KAF2094208.1"/>
    <property type="molecule type" value="Genomic_DNA"/>
</dbReference>
<evidence type="ECO:0000256" key="1">
    <source>
        <dbReference type="ARBA" id="ARBA00005228"/>
    </source>
</evidence>
<evidence type="ECO:0000256" key="2">
    <source>
        <dbReference type="RuleBase" id="RU368024"/>
    </source>
</evidence>
<dbReference type="InterPro" id="IPR029058">
    <property type="entry name" value="AB_hydrolase_fold"/>
</dbReference>
<evidence type="ECO:0000313" key="5">
    <source>
        <dbReference type="Proteomes" id="UP000799772"/>
    </source>
</evidence>
<dbReference type="Gene3D" id="3.40.50.1820">
    <property type="entry name" value="alpha/beta hydrolase"/>
    <property type="match status" value="1"/>
</dbReference>
<dbReference type="SUPFAM" id="SSF53474">
    <property type="entry name" value="alpha/beta-Hydrolases"/>
    <property type="match status" value="1"/>
</dbReference>
<keyword evidence="5" id="KW-1185">Reference proteome</keyword>
<dbReference type="AlphaFoldDB" id="A0A9P4I788"/>
<keyword evidence="2" id="KW-0720">Serine protease</keyword>
<proteinExistence type="inferred from homology"/>
<dbReference type="InterPro" id="IPR050585">
    <property type="entry name" value="Xaa-Pro_dipeptidyl-ppase/CocE"/>
</dbReference>
<dbReference type="Gene3D" id="2.120.10.30">
    <property type="entry name" value="TolB, C-terminal domain"/>
    <property type="match status" value="1"/>
</dbReference>
<keyword evidence="2" id="KW-0378">Hydrolase</keyword>
<keyword evidence="2" id="KW-0645">Protease</keyword>
<organism evidence="4 5">
    <name type="scientific">Rhizodiscina lignyota</name>
    <dbReference type="NCBI Taxonomy" id="1504668"/>
    <lineage>
        <taxon>Eukaryota</taxon>
        <taxon>Fungi</taxon>
        <taxon>Dikarya</taxon>
        <taxon>Ascomycota</taxon>
        <taxon>Pezizomycotina</taxon>
        <taxon>Dothideomycetes</taxon>
        <taxon>Pleosporomycetidae</taxon>
        <taxon>Aulographales</taxon>
        <taxon>Rhizodiscinaceae</taxon>
        <taxon>Rhizodiscina</taxon>
    </lineage>
</organism>